<protein>
    <submittedName>
        <fullName evidence="1">Peptidase S10, serine carboxypeptidase</fullName>
    </submittedName>
</protein>
<keyword evidence="2" id="KW-1185">Reference proteome</keyword>
<dbReference type="GO" id="GO:0004185">
    <property type="term" value="F:serine-type carboxypeptidase activity"/>
    <property type="evidence" value="ECO:0007669"/>
    <property type="project" value="InterPro"/>
</dbReference>
<dbReference type="Pfam" id="PF00450">
    <property type="entry name" value="Peptidase_S10"/>
    <property type="match status" value="1"/>
</dbReference>
<keyword evidence="1" id="KW-0378">Hydrolase</keyword>
<keyword evidence="1" id="KW-0645">Protease</keyword>
<evidence type="ECO:0000313" key="2">
    <source>
        <dbReference type="Proteomes" id="UP001370490"/>
    </source>
</evidence>
<reference evidence="1 2" key="1">
    <citation type="submission" date="2023-12" db="EMBL/GenBank/DDBJ databases">
        <title>A high-quality genome assembly for Dillenia turbinata (Dilleniales).</title>
        <authorList>
            <person name="Chanderbali A."/>
        </authorList>
    </citation>
    <scope>NUCLEOTIDE SEQUENCE [LARGE SCALE GENOMIC DNA]</scope>
    <source>
        <strain evidence="1">LSX21</strain>
        <tissue evidence="1">Leaf</tissue>
    </source>
</reference>
<gene>
    <name evidence="1" type="ORF">RJ641_026227</name>
</gene>
<dbReference type="AlphaFoldDB" id="A0AAN8W310"/>
<dbReference type="GO" id="GO:0006508">
    <property type="term" value="P:proteolysis"/>
    <property type="evidence" value="ECO:0007669"/>
    <property type="project" value="InterPro"/>
</dbReference>
<proteinExistence type="predicted"/>
<dbReference type="Proteomes" id="UP001370490">
    <property type="component" value="Unassembled WGS sequence"/>
</dbReference>
<accession>A0AAN8W310</accession>
<evidence type="ECO:0000313" key="1">
    <source>
        <dbReference type="EMBL" id="KAK6945125.1"/>
    </source>
</evidence>
<name>A0AAN8W310_9MAGN</name>
<keyword evidence="1" id="KW-0121">Carboxypeptidase</keyword>
<sequence length="171" mass="19585">MQPYRALSALMWSQVSNLLSTSSGRFIPRGPYQPRGALGKYPLPGVSSREVPRIQNLRFLPRYESYARHYVPQLAQLILWNNKITNQIIINLRGIAHANFRCVLLMYQHTTKPSRTSVVKLNTAPMYGQRVQSYNKISLPRKPRIKENQKEAISAIDDLKGGSELQAQMIY</sequence>
<organism evidence="1 2">
    <name type="scientific">Dillenia turbinata</name>
    <dbReference type="NCBI Taxonomy" id="194707"/>
    <lineage>
        <taxon>Eukaryota</taxon>
        <taxon>Viridiplantae</taxon>
        <taxon>Streptophyta</taxon>
        <taxon>Embryophyta</taxon>
        <taxon>Tracheophyta</taxon>
        <taxon>Spermatophyta</taxon>
        <taxon>Magnoliopsida</taxon>
        <taxon>eudicotyledons</taxon>
        <taxon>Gunneridae</taxon>
        <taxon>Pentapetalae</taxon>
        <taxon>Dilleniales</taxon>
        <taxon>Dilleniaceae</taxon>
        <taxon>Dillenia</taxon>
    </lineage>
</organism>
<dbReference type="EMBL" id="JBAMMX010000003">
    <property type="protein sequence ID" value="KAK6945125.1"/>
    <property type="molecule type" value="Genomic_DNA"/>
</dbReference>
<dbReference type="InterPro" id="IPR001563">
    <property type="entry name" value="Peptidase_S10"/>
</dbReference>
<comment type="caution">
    <text evidence="1">The sequence shown here is derived from an EMBL/GenBank/DDBJ whole genome shotgun (WGS) entry which is preliminary data.</text>
</comment>